<comment type="caution">
    <text evidence="3">The sequence shown here is derived from an EMBL/GenBank/DDBJ whole genome shotgun (WGS) entry which is preliminary data.</text>
</comment>
<name>A0ABS2UZ69_9ACTN</name>
<accession>A0ABS2UZ69</accession>
<evidence type="ECO:0000313" key="3">
    <source>
        <dbReference type="EMBL" id="MBM9622851.1"/>
    </source>
</evidence>
<dbReference type="Proteomes" id="UP000664109">
    <property type="component" value="Unassembled WGS sequence"/>
</dbReference>
<keyword evidence="4" id="KW-1185">Reference proteome</keyword>
<gene>
    <name evidence="3" type="ORF">JE024_29765</name>
</gene>
<organism evidence="3 4">
    <name type="scientific">Streptomyces zhihengii</name>
    <dbReference type="NCBI Taxonomy" id="1818004"/>
    <lineage>
        <taxon>Bacteria</taxon>
        <taxon>Bacillati</taxon>
        <taxon>Actinomycetota</taxon>
        <taxon>Actinomycetes</taxon>
        <taxon>Kitasatosporales</taxon>
        <taxon>Streptomycetaceae</taxon>
        <taxon>Streptomyces</taxon>
    </lineage>
</organism>
<protein>
    <submittedName>
        <fullName evidence="3">Uncharacterized protein</fullName>
    </submittedName>
</protein>
<proteinExistence type="predicted"/>
<dbReference type="RefSeq" id="WP_205377054.1">
    <property type="nucleotide sequence ID" value="NZ_JAFEJA010000002.1"/>
</dbReference>
<evidence type="ECO:0000256" key="1">
    <source>
        <dbReference type="SAM" id="MobiDB-lite"/>
    </source>
</evidence>
<evidence type="ECO:0000313" key="4">
    <source>
        <dbReference type="Proteomes" id="UP000664109"/>
    </source>
</evidence>
<feature type="compositionally biased region" description="Pro residues" evidence="1">
    <location>
        <begin position="26"/>
        <end position="37"/>
    </location>
</feature>
<reference evidence="3 4" key="1">
    <citation type="journal article" date="2016" name="Arch. Microbiol.">
        <title>Streptomyces zhihengii sp. nov., isolated from rhizospheric soil of Psammosilene tunicoides.</title>
        <authorList>
            <person name="Huang M.J."/>
            <person name="Fei J.J."/>
            <person name="Salam N."/>
            <person name="Kim C.J."/>
            <person name="Hozzein W.N."/>
            <person name="Xiao M."/>
            <person name="Huang H.Q."/>
            <person name="Li W.J."/>
        </authorList>
    </citation>
    <scope>NUCLEOTIDE SEQUENCE [LARGE SCALE GENOMIC DNA]</scope>
    <source>
        <strain evidence="3 4">YIM T102</strain>
    </source>
</reference>
<feature type="signal peptide" evidence="2">
    <location>
        <begin position="1"/>
        <end position="21"/>
    </location>
</feature>
<feature type="region of interest" description="Disordered" evidence="1">
    <location>
        <begin position="20"/>
        <end position="78"/>
    </location>
</feature>
<evidence type="ECO:0000256" key="2">
    <source>
        <dbReference type="SAM" id="SignalP"/>
    </source>
</evidence>
<feature type="chain" id="PRO_5045874479" evidence="2">
    <location>
        <begin position="22"/>
        <end position="78"/>
    </location>
</feature>
<dbReference type="EMBL" id="JAFEJA010000002">
    <property type="protein sequence ID" value="MBM9622851.1"/>
    <property type="molecule type" value="Genomic_DNA"/>
</dbReference>
<keyword evidence="2" id="KW-0732">Signal</keyword>
<sequence>MQRTKTTVALLIGLAAWTTTGGVPVPAAPPPPSPAPAPAATTPAEGDPQLLPGPARDALETALRTGAPRGTHGAEVRR</sequence>